<sequence>MNLMKKTVLGAMMAGALFSSASAFAARIATDGPLNFQGYHEVHIDEDFKAAYIDGKSARITFINKNFIELHGNSIVVSLSKKPAGGWDATWTGTHREHGVLTPGMKPTSKSDAGQLPACAADHSQADGPCRER</sequence>
<evidence type="ECO:0000313" key="3">
    <source>
        <dbReference type="EMBL" id="RJT27130.1"/>
    </source>
</evidence>
<proteinExistence type="predicted"/>
<reference evidence="3 4" key="1">
    <citation type="submission" date="2018-09" db="EMBL/GenBank/DDBJ databases">
        <title>Draft genome sequence of Buttiauxella izardii CCUG 35510T.</title>
        <authorList>
            <person name="Salva-Serra F."/>
            <person name="Marathe N."/>
            <person name="Moore E."/>
            <person name="Stadler-Svensson L."/>
            <person name="Engstrom-Jakobsson H."/>
        </authorList>
    </citation>
    <scope>NUCLEOTIDE SEQUENCE [LARGE SCALE GENOMIC DNA]</scope>
    <source>
        <strain evidence="3 4">CCUG 35510</strain>
    </source>
</reference>
<keyword evidence="4" id="KW-1185">Reference proteome</keyword>
<feature type="region of interest" description="Disordered" evidence="1">
    <location>
        <begin position="90"/>
        <end position="133"/>
    </location>
</feature>
<comment type="caution">
    <text evidence="3">The sequence shown here is derived from an EMBL/GenBank/DDBJ whole genome shotgun (WGS) entry which is preliminary data.</text>
</comment>
<dbReference type="AlphaFoldDB" id="A0A3A5K8C8"/>
<evidence type="ECO:0000313" key="4">
    <source>
        <dbReference type="Proteomes" id="UP000276295"/>
    </source>
</evidence>
<accession>A0A3A5K8C8</accession>
<dbReference type="OrthoDB" id="8372029at2"/>
<organism evidence="3 4">
    <name type="scientific">Buttiauxella izardii</name>
    <dbReference type="NCBI Taxonomy" id="82991"/>
    <lineage>
        <taxon>Bacteria</taxon>
        <taxon>Pseudomonadati</taxon>
        <taxon>Pseudomonadota</taxon>
        <taxon>Gammaproteobacteria</taxon>
        <taxon>Enterobacterales</taxon>
        <taxon>Enterobacteriaceae</taxon>
        <taxon>Buttiauxella</taxon>
    </lineage>
</organism>
<name>A0A3A5K8C8_9ENTR</name>
<feature type="signal peptide" evidence="2">
    <location>
        <begin position="1"/>
        <end position="25"/>
    </location>
</feature>
<dbReference type="Proteomes" id="UP000276295">
    <property type="component" value="Unassembled WGS sequence"/>
</dbReference>
<evidence type="ECO:0000256" key="2">
    <source>
        <dbReference type="SAM" id="SignalP"/>
    </source>
</evidence>
<feature type="chain" id="PRO_5017272096" evidence="2">
    <location>
        <begin position="26"/>
        <end position="133"/>
    </location>
</feature>
<keyword evidence="2" id="KW-0732">Signal</keyword>
<evidence type="ECO:0000256" key="1">
    <source>
        <dbReference type="SAM" id="MobiDB-lite"/>
    </source>
</evidence>
<dbReference type="RefSeq" id="WP_120063684.1">
    <property type="nucleotide sequence ID" value="NZ_QZWH01000006.1"/>
</dbReference>
<protein>
    <submittedName>
        <fullName evidence="3">Uncharacterized protein</fullName>
    </submittedName>
</protein>
<dbReference type="EMBL" id="QZWH01000006">
    <property type="protein sequence ID" value="RJT27130.1"/>
    <property type="molecule type" value="Genomic_DNA"/>
</dbReference>
<gene>
    <name evidence="3" type="ORF">D6029_04955</name>
</gene>